<dbReference type="Proteomes" id="UP001206925">
    <property type="component" value="Unassembled WGS sequence"/>
</dbReference>
<evidence type="ECO:0000313" key="2">
    <source>
        <dbReference type="Proteomes" id="UP001206925"/>
    </source>
</evidence>
<accession>A0AAD5CJC4</accession>
<evidence type="ECO:0000313" key="1">
    <source>
        <dbReference type="EMBL" id="KAI7741574.1"/>
    </source>
</evidence>
<proteinExistence type="predicted"/>
<sequence>SYNHSTALLQYPQIKHLCPPPNARPLPQTNINGFFYLNRTAWLLTPSIANHHLQIIYPFLKHLDMVHCNY</sequence>
<protein>
    <submittedName>
        <fullName evidence="1">Uncharacterized protein</fullName>
    </submittedName>
</protein>
<dbReference type="AlphaFoldDB" id="A0AAD5CJC4"/>
<reference evidence="1" key="1">
    <citation type="submission" date="2022-06" db="EMBL/GenBank/DDBJ databases">
        <title>Uncovering the hologenomic basis of an extraordinary plant invasion.</title>
        <authorList>
            <person name="Bieker V.C."/>
            <person name="Martin M.D."/>
            <person name="Gilbert T."/>
            <person name="Hodgins K."/>
            <person name="Battlay P."/>
            <person name="Petersen B."/>
            <person name="Wilson J."/>
        </authorList>
    </citation>
    <scope>NUCLEOTIDE SEQUENCE</scope>
    <source>
        <strain evidence="1">AA19_3_7</strain>
        <tissue evidence="1">Leaf</tissue>
    </source>
</reference>
<feature type="non-terminal residue" evidence="1">
    <location>
        <position position="1"/>
    </location>
</feature>
<comment type="caution">
    <text evidence="1">The sequence shown here is derived from an EMBL/GenBank/DDBJ whole genome shotgun (WGS) entry which is preliminary data.</text>
</comment>
<organism evidence="1 2">
    <name type="scientific">Ambrosia artemisiifolia</name>
    <name type="common">Common ragweed</name>
    <dbReference type="NCBI Taxonomy" id="4212"/>
    <lineage>
        <taxon>Eukaryota</taxon>
        <taxon>Viridiplantae</taxon>
        <taxon>Streptophyta</taxon>
        <taxon>Embryophyta</taxon>
        <taxon>Tracheophyta</taxon>
        <taxon>Spermatophyta</taxon>
        <taxon>Magnoliopsida</taxon>
        <taxon>eudicotyledons</taxon>
        <taxon>Gunneridae</taxon>
        <taxon>Pentapetalae</taxon>
        <taxon>asterids</taxon>
        <taxon>campanulids</taxon>
        <taxon>Asterales</taxon>
        <taxon>Asteraceae</taxon>
        <taxon>Asteroideae</taxon>
        <taxon>Heliantheae alliance</taxon>
        <taxon>Heliantheae</taxon>
        <taxon>Ambrosia</taxon>
    </lineage>
</organism>
<name>A0AAD5CJC4_AMBAR</name>
<gene>
    <name evidence="1" type="ORF">M8C21_025920</name>
</gene>
<dbReference type="EMBL" id="JAMZMK010008164">
    <property type="protein sequence ID" value="KAI7741574.1"/>
    <property type="molecule type" value="Genomic_DNA"/>
</dbReference>
<keyword evidence="2" id="KW-1185">Reference proteome</keyword>